<organism evidence="1 2">
    <name type="scientific">Vibrio fluvialis PG41</name>
    <dbReference type="NCBI Taxonomy" id="1336752"/>
    <lineage>
        <taxon>Bacteria</taxon>
        <taxon>Pseudomonadati</taxon>
        <taxon>Pseudomonadota</taxon>
        <taxon>Gammaproteobacteria</taxon>
        <taxon>Vibrionales</taxon>
        <taxon>Vibrionaceae</taxon>
        <taxon>Vibrio</taxon>
    </lineage>
</organism>
<evidence type="ECO:0000313" key="1">
    <source>
        <dbReference type="EMBL" id="EPP23492.1"/>
    </source>
</evidence>
<accession>S7I6E1</accession>
<reference evidence="1 2" key="1">
    <citation type="journal article" date="2013" name="Gut Pathog.">
        <title>Evidence of a new metabolic capacity in an emerging diarrheal pathogen: lessons from the draft genomes of Vibrio fluvialis strains PG41 and I21563.</title>
        <authorList>
            <person name="Khatri I."/>
            <person name="Mahajan S."/>
            <person name="Dureja C."/>
            <person name="Subramanian S."/>
            <person name="Raychaudhuri S."/>
        </authorList>
    </citation>
    <scope>NUCLEOTIDE SEQUENCE [LARGE SCALE GENOMIC DNA]</scope>
    <source>
        <strain evidence="1 2">PG41</strain>
    </source>
</reference>
<dbReference type="EMBL" id="ASXS01000006">
    <property type="protein sequence ID" value="EPP23492.1"/>
    <property type="molecule type" value="Genomic_DNA"/>
</dbReference>
<name>S7I6E1_VIBFL</name>
<evidence type="ECO:0000313" key="2">
    <source>
        <dbReference type="Proteomes" id="UP000014854"/>
    </source>
</evidence>
<comment type="caution">
    <text evidence="1">The sequence shown here is derived from an EMBL/GenBank/DDBJ whole genome shotgun (WGS) entry which is preliminary data.</text>
</comment>
<dbReference type="AlphaFoldDB" id="S7I6E1"/>
<gene>
    <name evidence="1" type="ORF">L910_4053</name>
</gene>
<proteinExistence type="predicted"/>
<sequence length="41" mass="4690">MLAVRKTHVSIKNEQLLKNVSYQNVAIQLVNQPRPSLFVVI</sequence>
<dbReference type="PATRIC" id="fig|1336752.4.peg.1754"/>
<protein>
    <submittedName>
        <fullName evidence="1">Uncharacterized protein</fullName>
    </submittedName>
</protein>
<dbReference type="Proteomes" id="UP000014854">
    <property type="component" value="Unassembled WGS sequence"/>
</dbReference>